<evidence type="ECO:0000313" key="3">
    <source>
        <dbReference type="Proteomes" id="UP000320722"/>
    </source>
</evidence>
<proteinExistence type="predicted"/>
<accession>A0A517WGU8</accession>
<dbReference type="Gene3D" id="2.40.50.100">
    <property type="match status" value="1"/>
</dbReference>
<dbReference type="AlphaFoldDB" id="A0A517WGU8"/>
<dbReference type="PANTHER" id="PTHR30469:SF38">
    <property type="entry name" value="HLYD FAMILY SECRETION PROTEIN"/>
    <property type="match status" value="1"/>
</dbReference>
<dbReference type="EMBL" id="CP036347">
    <property type="protein sequence ID" value="QDU04478.1"/>
    <property type="molecule type" value="Genomic_DNA"/>
</dbReference>
<dbReference type="SUPFAM" id="SSF111369">
    <property type="entry name" value="HlyD-like secretion proteins"/>
    <property type="match status" value="1"/>
</dbReference>
<dbReference type="PANTHER" id="PTHR30469">
    <property type="entry name" value="MULTIDRUG RESISTANCE PROTEIN MDTA"/>
    <property type="match status" value="1"/>
</dbReference>
<reference evidence="2 3" key="1">
    <citation type="submission" date="2019-02" db="EMBL/GenBank/DDBJ databases">
        <title>Deep-cultivation of Planctomycetes and their phenomic and genomic characterization uncovers novel biology.</title>
        <authorList>
            <person name="Wiegand S."/>
            <person name="Jogler M."/>
            <person name="Boedeker C."/>
            <person name="Pinto D."/>
            <person name="Vollmers J."/>
            <person name="Rivas-Marin E."/>
            <person name="Kohn T."/>
            <person name="Peeters S.H."/>
            <person name="Heuer A."/>
            <person name="Rast P."/>
            <person name="Oberbeckmann S."/>
            <person name="Bunk B."/>
            <person name="Jeske O."/>
            <person name="Meyerdierks A."/>
            <person name="Storesund J.E."/>
            <person name="Kallscheuer N."/>
            <person name="Luecker S."/>
            <person name="Lage O.M."/>
            <person name="Pohl T."/>
            <person name="Merkel B.J."/>
            <person name="Hornburger P."/>
            <person name="Mueller R.-W."/>
            <person name="Bruemmer F."/>
            <person name="Labrenz M."/>
            <person name="Spormann A.M."/>
            <person name="Op den Camp H."/>
            <person name="Overmann J."/>
            <person name="Amann R."/>
            <person name="Jetten M.S.M."/>
            <person name="Mascher T."/>
            <person name="Medema M.H."/>
            <person name="Devos D.P."/>
            <person name="Kaster A.-K."/>
            <person name="Ovreas L."/>
            <person name="Rohde M."/>
            <person name="Galperin M.Y."/>
            <person name="Jogler C."/>
        </authorList>
    </citation>
    <scope>NUCLEOTIDE SEQUENCE [LARGE SCALE GENOMIC DNA]</scope>
    <source>
        <strain evidence="2 3">V6</strain>
    </source>
</reference>
<keyword evidence="1" id="KW-1133">Transmembrane helix</keyword>
<dbReference type="GO" id="GO:0015562">
    <property type="term" value="F:efflux transmembrane transporter activity"/>
    <property type="evidence" value="ECO:0007669"/>
    <property type="project" value="TreeGrafter"/>
</dbReference>
<dbReference type="Proteomes" id="UP000320722">
    <property type="component" value="Chromosome"/>
</dbReference>
<dbReference type="RefSeq" id="WP_145042247.1">
    <property type="nucleotide sequence ID" value="NZ_CP036347.1"/>
</dbReference>
<sequence>MKPWKHIELLRKTLILPPVIIGVAAVVVFVRSQNELARSEHTEQPRPLPVIRVQPTEVTPTVTGFGTASTSSRWNAVSEVQGRIVEIHPHLESGNSIKANELLVRIDDKDSQLLLSQRQADLDSAKARLQELVDGNTSDQRLLMVARQQLEIAVREEQRLTKLNQTRAVSLSELDQAKSDRLTQEQTVQNFQRSINLYPSQVKGAKAAIALAEAKVSEAERDVERTCIYSPFSGVLSKVDLEVGQFVGVHESLFELLDDQKIEVTAHFSLEQIAKLGDSNQNNVSRTAEPSRRFNSVTSGRVIERFPFTAQVIARSGNFTRTWNGIPVRITESLNEQSRTLGVVVQVANMPWEETVRDSVSVSSGNSRSSFTNRVNTLRPGTFCEVVLQGPRRNDLITVPRSAMNGETVYLIDKDNRLRSRQVDLGFSFAESVTILNGLREGEVISAIAPVPAIEGQLIDSRFDESLPVQASISSTNTASALQNAKEGRR</sequence>
<name>A0A517WGU8_9PLAN</name>
<keyword evidence="1" id="KW-0812">Transmembrane</keyword>
<protein>
    <submittedName>
        <fullName evidence="2">Inner membrane protein YiaV</fullName>
    </submittedName>
</protein>
<dbReference type="GO" id="GO:1990281">
    <property type="term" value="C:efflux pump complex"/>
    <property type="evidence" value="ECO:0007669"/>
    <property type="project" value="TreeGrafter"/>
</dbReference>
<dbReference type="Gene3D" id="2.40.30.170">
    <property type="match status" value="1"/>
</dbReference>
<dbReference type="Gene3D" id="2.40.420.20">
    <property type="match status" value="1"/>
</dbReference>
<evidence type="ECO:0000256" key="1">
    <source>
        <dbReference type="SAM" id="Phobius"/>
    </source>
</evidence>
<evidence type="ECO:0000313" key="2">
    <source>
        <dbReference type="EMBL" id="QDU04478.1"/>
    </source>
</evidence>
<keyword evidence="1" id="KW-0472">Membrane</keyword>
<dbReference type="Gene3D" id="1.10.287.470">
    <property type="entry name" value="Helix hairpin bin"/>
    <property type="match status" value="1"/>
</dbReference>
<gene>
    <name evidence="2" type="primary">yiaV_2</name>
    <name evidence="2" type="ORF">V6x_42060</name>
</gene>
<organism evidence="2 3">
    <name type="scientific">Gimesia chilikensis</name>
    <dbReference type="NCBI Taxonomy" id="2605989"/>
    <lineage>
        <taxon>Bacteria</taxon>
        <taxon>Pseudomonadati</taxon>
        <taxon>Planctomycetota</taxon>
        <taxon>Planctomycetia</taxon>
        <taxon>Planctomycetales</taxon>
        <taxon>Planctomycetaceae</taxon>
        <taxon>Gimesia</taxon>
    </lineage>
</organism>
<feature type="transmembrane region" description="Helical" evidence="1">
    <location>
        <begin position="12"/>
        <end position="30"/>
    </location>
</feature>